<accession>G8QSE9</accession>
<reference evidence="1 2" key="1">
    <citation type="submission" date="2011-11" db="EMBL/GenBank/DDBJ databases">
        <title>Complete sequence of Spirochaeta sp. grapes.</title>
        <authorList>
            <consortium name="US DOE Joint Genome Institute"/>
            <person name="Lucas S."/>
            <person name="Han J."/>
            <person name="Lapidus A."/>
            <person name="Cheng J.-F."/>
            <person name="Goodwin L."/>
            <person name="Pitluck S."/>
            <person name="Peters L."/>
            <person name="Ovchinnikova G."/>
            <person name="Munk A.C."/>
            <person name="Detter J.C."/>
            <person name="Han C."/>
            <person name="Tapia R."/>
            <person name="Land M."/>
            <person name="Hauser L."/>
            <person name="Kyrpides N."/>
            <person name="Ivanova N."/>
            <person name="Pagani I."/>
            <person name="Ritalahtilisa K."/>
            <person name="Loeffler F."/>
            <person name="Woyke T."/>
        </authorList>
    </citation>
    <scope>NUCLEOTIDE SEQUENCE [LARGE SCALE GENOMIC DNA]</scope>
    <source>
        <strain evidence="2">ATCC BAA-1885 / DSM 22778 / Grapes</strain>
    </source>
</reference>
<dbReference type="InterPro" id="IPR015867">
    <property type="entry name" value="N-reg_PII/ATP_PRibTrfase_C"/>
</dbReference>
<gene>
    <name evidence="1" type="ordered locus">SpiGrapes_2303</name>
</gene>
<proteinExistence type="predicted"/>
<dbReference type="STRING" id="158190.SpiGrapes_2303"/>
<keyword evidence="2" id="KW-1185">Reference proteome</keyword>
<evidence type="ECO:0008006" key="3">
    <source>
        <dbReference type="Google" id="ProtNLM"/>
    </source>
</evidence>
<evidence type="ECO:0000313" key="1">
    <source>
        <dbReference type="EMBL" id="AEV30079.1"/>
    </source>
</evidence>
<name>G8QSE9_SPHPG</name>
<protein>
    <recommendedName>
        <fullName evidence="3">Nitrogen regulatory protein PII</fullName>
    </recommendedName>
</protein>
<dbReference type="eggNOG" id="ENOG50334VX">
    <property type="taxonomic scope" value="Bacteria"/>
</dbReference>
<dbReference type="KEGG" id="sgp:SpiGrapes_2303"/>
<dbReference type="HOGENOM" id="CLU_159798_1_0_12"/>
<dbReference type="Proteomes" id="UP000005632">
    <property type="component" value="Chromosome"/>
</dbReference>
<evidence type="ECO:0000313" key="2">
    <source>
        <dbReference type="Proteomes" id="UP000005632"/>
    </source>
</evidence>
<dbReference type="NCBIfam" id="NF045581">
    <property type="entry name" value="PG0541_fam"/>
    <property type="match status" value="1"/>
</dbReference>
<organism evidence="1 2">
    <name type="scientific">Sphaerochaeta pleomorpha (strain ATCC BAA-1885 / DSM 22778 / Grapes)</name>
    <dbReference type="NCBI Taxonomy" id="158190"/>
    <lineage>
        <taxon>Bacteria</taxon>
        <taxon>Pseudomonadati</taxon>
        <taxon>Spirochaetota</taxon>
        <taxon>Spirochaetia</taxon>
        <taxon>Spirochaetales</taxon>
        <taxon>Sphaerochaetaceae</taxon>
        <taxon>Sphaerochaeta</taxon>
    </lineage>
</organism>
<dbReference type="EMBL" id="CP003155">
    <property type="protein sequence ID" value="AEV30079.1"/>
    <property type="molecule type" value="Genomic_DNA"/>
</dbReference>
<dbReference type="AlphaFoldDB" id="G8QSE9"/>
<sequence length="95" mass="10755">MKKLEIIVSQAIDEDFLHDCKVLRVAQHYTKAVGVLGSGHSVPKMGDEIWPQLNNHYMIVVEDEEMEAIKRIVDNLRKTYPNEGIACFVSSVEAL</sequence>
<dbReference type="OrthoDB" id="350733at2"/>
<dbReference type="RefSeq" id="WP_014270920.1">
    <property type="nucleotide sequence ID" value="NC_016633.1"/>
</dbReference>
<dbReference type="Gene3D" id="3.30.70.120">
    <property type="match status" value="1"/>
</dbReference>